<dbReference type="InterPro" id="IPR025587">
    <property type="entry name" value="DUF4351"/>
</dbReference>
<gene>
    <name evidence="2" type="ORF">H4O21_13510</name>
</gene>
<sequence length="197" mass="22520">MKLPQGWHEVSDERAWILGDKLDQAITKGHFLYGKNIRVVAHRYQRNPDEVLCWHPDEEDLFTLVHLSWDLLPDVCKAPPIVGMHGSFQDFLNYEVLVLERLLYDETGVIKDAEARAEARGIKIGEQRGIPIGENRGLAVGERQGQIKVLTRQLCRRFRTRPTEIVARVHSGSAEQLEQWADNILTAQTLEQVFSKG</sequence>
<dbReference type="EMBL" id="JACJFM010000017">
    <property type="protein sequence ID" value="MBB1487628.1"/>
    <property type="molecule type" value="Genomic_DNA"/>
</dbReference>
<dbReference type="AlphaFoldDB" id="A0A839IRP8"/>
<name>A0A839IRP8_9GAMM</name>
<keyword evidence="3" id="KW-1185">Reference proteome</keyword>
<evidence type="ECO:0000313" key="2">
    <source>
        <dbReference type="EMBL" id="MBB1487628.1"/>
    </source>
</evidence>
<dbReference type="RefSeq" id="WP_182809406.1">
    <property type="nucleotide sequence ID" value="NZ_JACJFM010000017.1"/>
</dbReference>
<organism evidence="2 3">
    <name type="scientific">Oceanospirillum sediminis</name>
    <dbReference type="NCBI Taxonomy" id="2760088"/>
    <lineage>
        <taxon>Bacteria</taxon>
        <taxon>Pseudomonadati</taxon>
        <taxon>Pseudomonadota</taxon>
        <taxon>Gammaproteobacteria</taxon>
        <taxon>Oceanospirillales</taxon>
        <taxon>Oceanospirillaceae</taxon>
        <taxon>Oceanospirillum</taxon>
    </lineage>
</organism>
<proteinExistence type="predicted"/>
<comment type="caution">
    <text evidence="2">The sequence shown here is derived from an EMBL/GenBank/DDBJ whole genome shotgun (WGS) entry which is preliminary data.</text>
</comment>
<evidence type="ECO:0000313" key="3">
    <source>
        <dbReference type="Proteomes" id="UP000565262"/>
    </source>
</evidence>
<dbReference type="Pfam" id="PF14261">
    <property type="entry name" value="DUF4351"/>
    <property type="match status" value="1"/>
</dbReference>
<dbReference type="PANTHER" id="PTHR35586:SF1">
    <property type="entry name" value="SLL1691 PROTEIN"/>
    <property type="match status" value="1"/>
</dbReference>
<feature type="domain" description="DUF4351" evidence="1">
    <location>
        <begin position="141"/>
        <end position="192"/>
    </location>
</feature>
<reference evidence="2 3" key="1">
    <citation type="submission" date="2020-08" db="EMBL/GenBank/DDBJ databases">
        <title>Oceanospirillum sp. nov. isolated from marine sediment.</title>
        <authorList>
            <person name="Ji X."/>
        </authorList>
    </citation>
    <scope>NUCLEOTIDE SEQUENCE [LARGE SCALE GENOMIC DNA]</scope>
    <source>
        <strain evidence="2 3">D5</strain>
    </source>
</reference>
<evidence type="ECO:0000259" key="1">
    <source>
        <dbReference type="Pfam" id="PF14261"/>
    </source>
</evidence>
<dbReference type="PANTHER" id="PTHR35586">
    <property type="entry name" value="SLL1691 PROTEIN"/>
    <property type="match status" value="1"/>
</dbReference>
<protein>
    <submittedName>
        <fullName evidence="2">DUF4351 domain-containing protein</fullName>
    </submittedName>
</protein>
<accession>A0A839IRP8</accession>
<dbReference type="Proteomes" id="UP000565262">
    <property type="component" value="Unassembled WGS sequence"/>
</dbReference>